<keyword evidence="8" id="KW-0112">Calmodulin-binding</keyword>
<reference evidence="11 12" key="1">
    <citation type="journal article" date="2018" name="Sci. Data">
        <title>The draft genome sequence of cork oak.</title>
        <authorList>
            <person name="Ramos A.M."/>
            <person name="Usie A."/>
            <person name="Barbosa P."/>
            <person name="Barros P.M."/>
            <person name="Capote T."/>
            <person name="Chaves I."/>
            <person name="Simoes F."/>
            <person name="Abreu I."/>
            <person name="Carrasquinho I."/>
            <person name="Faro C."/>
            <person name="Guimaraes J.B."/>
            <person name="Mendonca D."/>
            <person name="Nobrega F."/>
            <person name="Rodrigues L."/>
            <person name="Saibo N.J.M."/>
            <person name="Varela M.C."/>
            <person name="Egas C."/>
            <person name="Matos J."/>
            <person name="Miguel C.M."/>
            <person name="Oliveira M.M."/>
            <person name="Ricardo C.P."/>
            <person name="Goncalves S."/>
        </authorList>
    </citation>
    <scope>NUCLEOTIDE SEQUENCE [LARGE SCALE GENOMIC DNA]</scope>
    <source>
        <strain evidence="12">cv. HL8</strain>
    </source>
</reference>
<feature type="transmembrane region" description="Helical" evidence="10">
    <location>
        <begin position="289"/>
        <end position="314"/>
    </location>
</feature>
<comment type="function">
    <text evidence="8">May be involved in modulation of pathogen defense and leaf cell death.</text>
</comment>
<proteinExistence type="inferred from homology"/>
<comment type="caution">
    <text evidence="11">The sequence shown here is derived from an EMBL/GenBank/DDBJ whole genome shotgun (WGS) entry which is preliminary data.</text>
</comment>
<evidence type="ECO:0000256" key="3">
    <source>
        <dbReference type="ARBA" id="ARBA00022692"/>
    </source>
</evidence>
<feature type="transmembrane region" description="Helical" evidence="10">
    <location>
        <begin position="60"/>
        <end position="79"/>
    </location>
</feature>
<name>A0AAW0LBN5_QUESU</name>
<dbReference type="GO" id="GO:0016020">
    <property type="term" value="C:membrane"/>
    <property type="evidence" value="ECO:0007669"/>
    <property type="project" value="UniProtKB-SubCell"/>
</dbReference>
<evidence type="ECO:0000256" key="8">
    <source>
        <dbReference type="RuleBase" id="RU280816"/>
    </source>
</evidence>
<feature type="transmembrane region" description="Helical" evidence="10">
    <location>
        <begin position="213"/>
        <end position="235"/>
    </location>
</feature>
<dbReference type="Pfam" id="PF03094">
    <property type="entry name" value="Mlo"/>
    <property type="match status" value="2"/>
</dbReference>
<evidence type="ECO:0000256" key="2">
    <source>
        <dbReference type="ARBA" id="ARBA00006574"/>
    </source>
</evidence>
<feature type="compositionally biased region" description="Polar residues" evidence="9">
    <location>
        <begin position="353"/>
        <end position="362"/>
    </location>
</feature>
<keyword evidence="4 8" id="KW-0611">Plant defense</keyword>
<feature type="transmembrane region" description="Helical" evidence="10">
    <location>
        <begin position="180"/>
        <end position="201"/>
    </location>
</feature>
<keyword evidence="3 8" id="KW-0812">Transmembrane</keyword>
<dbReference type="GO" id="GO:0006952">
    <property type="term" value="P:defense response"/>
    <property type="evidence" value="ECO:0007669"/>
    <property type="project" value="UniProtKB-KW"/>
</dbReference>
<evidence type="ECO:0000256" key="4">
    <source>
        <dbReference type="ARBA" id="ARBA00022821"/>
    </source>
</evidence>
<feature type="compositionally biased region" description="Polar residues" evidence="9">
    <location>
        <begin position="453"/>
        <end position="462"/>
    </location>
</feature>
<keyword evidence="12" id="KW-1185">Reference proteome</keyword>
<dbReference type="Proteomes" id="UP000237347">
    <property type="component" value="Unassembled WGS sequence"/>
</dbReference>
<evidence type="ECO:0000256" key="1">
    <source>
        <dbReference type="ARBA" id="ARBA00004141"/>
    </source>
</evidence>
<evidence type="ECO:0000256" key="7">
    <source>
        <dbReference type="ARBA" id="ARBA00023265"/>
    </source>
</evidence>
<evidence type="ECO:0000313" key="12">
    <source>
        <dbReference type="Proteomes" id="UP000237347"/>
    </source>
</evidence>
<feature type="compositionally biased region" description="Polar residues" evidence="9">
    <location>
        <begin position="377"/>
        <end position="393"/>
    </location>
</feature>
<evidence type="ECO:0000256" key="6">
    <source>
        <dbReference type="ARBA" id="ARBA00023136"/>
    </source>
</evidence>
<evidence type="ECO:0000256" key="5">
    <source>
        <dbReference type="ARBA" id="ARBA00022989"/>
    </source>
</evidence>
<dbReference type="PANTHER" id="PTHR31942:SF84">
    <property type="entry name" value="MLO-LIKE PROTEIN 12"/>
    <property type="match status" value="1"/>
</dbReference>
<feature type="region of interest" description="Disordered" evidence="9">
    <location>
        <begin position="339"/>
        <end position="462"/>
    </location>
</feature>
<feature type="compositionally biased region" description="Polar residues" evidence="9">
    <location>
        <begin position="406"/>
        <end position="416"/>
    </location>
</feature>
<evidence type="ECO:0000313" key="11">
    <source>
        <dbReference type="EMBL" id="KAK7849063.1"/>
    </source>
</evidence>
<feature type="transmembrane region" description="Helical" evidence="10">
    <location>
        <begin position="16"/>
        <end position="39"/>
    </location>
</feature>
<keyword evidence="7 8" id="KW-0568">Pathogenesis-related protein</keyword>
<gene>
    <name evidence="11" type="primary">MLO6_2</name>
    <name evidence="8" type="synonym">MLO</name>
    <name evidence="11" type="ORF">CFP56_003730</name>
</gene>
<accession>A0AAW0LBN5</accession>
<evidence type="ECO:0000256" key="9">
    <source>
        <dbReference type="SAM" id="MobiDB-lite"/>
    </source>
</evidence>
<evidence type="ECO:0000256" key="10">
    <source>
        <dbReference type="SAM" id="Phobius"/>
    </source>
</evidence>
<comment type="subcellular location">
    <subcellularLocation>
        <location evidence="1 8">Membrane</location>
        <topology evidence="1 8">Multi-pass membrane protein</topology>
    </subcellularLocation>
</comment>
<keyword evidence="5 8" id="KW-1133">Transmembrane helix</keyword>
<comment type="similarity">
    <text evidence="2 8">Belongs to the MLO family.</text>
</comment>
<dbReference type="GO" id="GO:0005516">
    <property type="term" value="F:calmodulin binding"/>
    <property type="evidence" value="ECO:0007669"/>
    <property type="project" value="UniProtKB-KW"/>
</dbReference>
<feature type="compositionally biased region" description="Basic residues" evidence="9">
    <location>
        <begin position="339"/>
        <end position="349"/>
    </location>
</feature>
<sequence>MAVGEYERTLEETPTWAVAVVCFVLVLVSIFVEHIIHIIGKWLKNKHKRALYEALEKIKGELMIMGFISLLLIVLQTPITNICIPKSVGATWHPCKEGDKSSSAYTDSQNERRKLLQILDSDFGSRRMLAAKVIDKCTTKMRKWEVWEDQTKTLEHQYYNDPERFRFARDTTFGRRHLNFWSKSSILLWIVCFFRQFLTSVTKVDYLTLRHGFIMVILLVGTKLLVIITKMGLSIQDRGDVVRGAPVVQPGDDLFWFGRPKFILFLIHLVLFQYEFGLRNCFHRRTADLVIRISMGVVIQFLCSYVTLPLYALVTQMGSTMKPTIFNDKVATALKNWHRTAKKNTKHSHHSESTTPFTSRPATPTHGMSPVHLLHNYQHSSLDSTHASPTRFNFENDHSDIEDVPSPSNKSGPNENHFSRHSELQRGPAIQDPSSMQLSPAPGPIRTQHEINIGSSDFSFSK</sequence>
<keyword evidence="6 8" id="KW-0472">Membrane</keyword>
<protein>
    <recommendedName>
        <fullName evidence="8">MLO-like protein</fullName>
    </recommendedName>
</protein>
<dbReference type="InterPro" id="IPR004326">
    <property type="entry name" value="Mlo"/>
</dbReference>
<comment type="domain">
    <text evidence="8">The C-terminus contains a calmodulin-binding domain, which binds calmodulin in a calcium-dependent fashion.</text>
</comment>
<organism evidence="11 12">
    <name type="scientific">Quercus suber</name>
    <name type="common">Cork oak</name>
    <dbReference type="NCBI Taxonomy" id="58331"/>
    <lineage>
        <taxon>Eukaryota</taxon>
        <taxon>Viridiplantae</taxon>
        <taxon>Streptophyta</taxon>
        <taxon>Embryophyta</taxon>
        <taxon>Tracheophyta</taxon>
        <taxon>Spermatophyta</taxon>
        <taxon>Magnoliopsida</taxon>
        <taxon>eudicotyledons</taxon>
        <taxon>Gunneridae</taxon>
        <taxon>Pentapetalae</taxon>
        <taxon>rosids</taxon>
        <taxon>fabids</taxon>
        <taxon>Fagales</taxon>
        <taxon>Fagaceae</taxon>
        <taxon>Quercus</taxon>
    </lineage>
</organism>
<feature type="transmembrane region" description="Helical" evidence="10">
    <location>
        <begin position="255"/>
        <end position="277"/>
    </location>
</feature>
<dbReference type="EMBL" id="PKMF04000118">
    <property type="protein sequence ID" value="KAK7849063.1"/>
    <property type="molecule type" value="Genomic_DNA"/>
</dbReference>
<dbReference type="AlphaFoldDB" id="A0AAW0LBN5"/>
<dbReference type="PANTHER" id="PTHR31942">
    <property type="entry name" value="MLO-LIKE PROTEIN 1"/>
    <property type="match status" value="1"/>
</dbReference>